<feature type="transmembrane region" description="Helical" evidence="2">
    <location>
        <begin position="155"/>
        <end position="175"/>
    </location>
</feature>
<feature type="transmembrane region" description="Helical" evidence="2">
    <location>
        <begin position="610"/>
        <end position="629"/>
    </location>
</feature>
<name>A0AAU6WBT6_9MICC</name>
<feature type="transmembrane region" description="Helical" evidence="2">
    <location>
        <begin position="1075"/>
        <end position="1092"/>
    </location>
</feature>
<feature type="transmembrane region" description="Helical" evidence="2">
    <location>
        <begin position="1019"/>
        <end position="1042"/>
    </location>
</feature>
<dbReference type="Proteomes" id="UP001486888">
    <property type="component" value="Chromosome"/>
</dbReference>
<feature type="transmembrane region" description="Helical" evidence="2">
    <location>
        <begin position="409"/>
        <end position="426"/>
    </location>
</feature>
<feature type="transmembrane region" description="Helical" evidence="2">
    <location>
        <begin position="952"/>
        <end position="970"/>
    </location>
</feature>
<feature type="compositionally biased region" description="Polar residues" evidence="1">
    <location>
        <begin position="1199"/>
        <end position="1212"/>
    </location>
</feature>
<feature type="transmembrane region" description="Helical" evidence="2">
    <location>
        <begin position="991"/>
        <end position="1013"/>
    </location>
</feature>
<dbReference type="EMBL" id="CP125942">
    <property type="protein sequence ID" value="XAO45007.1"/>
    <property type="molecule type" value="Genomic_DNA"/>
</dbReference>
<feature type="transmembrane region" description="Helical" evidence="2">
    <location>
        <begin position="536"/>
        <end position="558"/>
    </location>
</feature>
<gene>
    <name evidence="3" type="ORF">QMQ05_11645</name>
</gene>
<keyword evidence="2" id="KW-0812">Transmembrane</keyword>
<feature type="transmembrane region" description="Helical" evidence="2">
    <location>
        <begin position="919"/>
        <end position="940"/>
    </location>
</feature>
<feature type="transmembrane region" description="Helical" evidence="2">
    <location>
        <begin position="1104"/>
        <end position="1121"/>
    </location>
</feature>
<keyword evidence="4" id="KW-1185">Reference proteome</keyword>
<feature type="transmembrane region" description="Helical" evidence="2">
    <location>
        <begin position="810"/>
        <end position="829"/>
    </location>
</feature>
<feature type="transmembrane region" description="Helical" evidence="2">
    <location>
        <begin position="371"/>
        <end position="388"/>
    </location>
</feature>
<protein>
    <recommendedName>
        <fullName evidence="5">DUF2339 domain-containing protein</fullName>
    </recommendedName>
</protein>
<feature type="transmembrane region" description="Helical" evidence="2">
    <location>
        <begin position="1049"/>
        <end position="1069"/>
    </location>
</feature>
<feature type="transmembrane region" description="Helical" evidence="2">
    <location>
        <begin position="128"/>
        <end position="149"/>
    </location>
</feature>
<evidence type="ECO:0000313" key="3">
    <source>
        <dbReference type="EMBL" id="XAO45007.1"/>
    </source>
</evidence>
<feature type="transmembrane region" description="Helical" evidence="2">
    <location>
        <begin position="694"/>
        <end position="711"/>
    </location>
</feature>
<feature type="transmembrane region" description="Helical" evidence="2">
    <location>
        <begin position="236"/>
        <end position="254"/>
    </location>
</feature>
<feature type="transmembrane region" description="Helical" evidence="2">
    <location>
        <begin position="570"/>
        <end position="590"/>
    </location>
</feature>
<evidence type="ECO:0000313" key="4">
    <source>
        <dbReference type="Proteomes" id="UP001486888"/>
    </source>
</evidence>
<feature type="transmembrane region" description="Helical" evidence="2">
    <location>
        <begin position="211"/>
        <end position="229"/>
    </location>
</feature>
<evidence type="ECO:0000256" key="2">
    <source>
        <dbReference type="SAM" id="Phobius"/>
    </source>
</evidence>
<sequence>MIGWIVLVIVLALAGYFFGRSRGRKLAQDQAEPTAQRLREAWQEGYEAANDYLRRTGQLTHAPPGELAPVPLQESSGPGTSGILTPLPVQPQGTGVPQQVSPAPRAEVQAKPVKVLTKRERELRNINITLYVAALMIVAAGALFLSFALPPVAKLIAFFLLAVAFYLGGLITYAVKPSLRPAGAAFAGTGLALLPLCAIATYNTLNISGPSTWLIFSVIGTVAVGYATVKLKSRVLSWVAVLILVSTGMASAAAMQRGVLNYMLVLLLLSVVLMLLAVRSKKIQDSIFFQAILGTAQLLPAFVVVLSLILFESLRSRDYFWIFALLTAQLLLTLRLLSNLRLLRFFAARLTFLLMVLAACNYLALSNTTTALIFAFIFGLQAVAVMLYSEGYRKRMPLTRGHLQLERSVLWGLALVSVVIACFFANETTSTVLRLLVLPTFALLCLPGLLRVAKAEMAVIAALPLVVLVGREQHGWQPLALFLMAIIGLSLAHHRTEGLTRQICGHIRWVLLLITAGMLGGAIHESFPALSTGSELGARLITVLLVLQFLWVIALLNSSTANDGVKRIHTLWRIAASVVIALGIVGYLQFSVIAARGTYDRLGYLTLNSLPWFVITLSITTLLMILSGWRLHSPEHQSGRTAQSVKVVEASALLVLYALSFEKDAWVLALVIGTGTLAHFLVHVRRSNDQSWKIIYASLAQVLFSSMMWWFARSMDFDIHGRFALLVVSLSIPQLTRLLINIRHHKPLRQELRWVAIGLLIGIPVAVLGYGWLAGGADRGVILLAAVCVGTHGCAAFIAERTGLSHRAQYYLFAPIVAIIVVITVQASVMSDQSGWLRSRWWNEQVAAVLLLVMALLAIAAEWRWRSQRHISSAIALAIFLPALVVGWWQIDTWWAVAANTVLAVALTLLVITRKSAWYALGSVIMLTVTIVQAVIKIRGVGSLRVLDSMDISWALIATGAVLYLLAMAHGRMKEPAPDYPPASYRHADPLGAASRIYFADMLLALLIAGGLAHLDGVASWSIIGGAVLIFGVGVLVCFFELPDGAKAYMVDGLIVLGAVLALSSYSWIRGTPEFSGIMAYLSLVAVVLVIWRTFKAHPALERAYLIAGSIAASMTLFAALAESNTIAQIIGLLFFGCLIAWGLKLGQRLFIWWGAIALTLSVMWFLRELVFLWLVLIGLGLIIAAVYKLVKVDRAGPSTAQPPVDQSTANLPSAPRLPWGQPAQHPAQGPDSAEDSGAQDPEQR</sequence>
<feature type="transmembrane region" description="Helical" evidence="2">
    <location>
        <begin position="260"/>
        <end position="278"/>
    </location>
</feature>
<feature type="transmembrane region" description="Helical" evidence="2">
    <location>
        <begin position="346"/>
        <end position="365"/>
    </location>
</feature>
<feature type="transmembrane region" description="Helical" evidence="2">
    <location>
        <begin position="1127"/>
        <end position="1144"/>
    </location>
</feature>
<feature type="compositionally biased region" description="Low complexity" evidence="1">
    <location>
        <begin position="86"/>
        <end position="100"/>
    </location>
</feature>
<feature type="transmembrane region" description="Helical" evidence="2">
    <location>
        <begin position="319"/>
        <end position="337"/>
    </location>
</feature>
<feature type="transmembrane region" description="Helical" evidence="2">
    <location>
        <begin position="895"/>
        <end position="912"/>
    </location>
</feature>
<feature type="transmembrane region" description="Helical" evidence="2">
    <location>
        <begin position="182"/>
        <end position="205"/>
    </location>
</feature>
<feature type="transmembrane region" description="Helical" evidence="2">
    <location>
        <begin position="779"/>
        <end position="798"/>
    </location>
</feature>
<evidence type="ECO:0000256" key="1">
    <source>
        <dbReference type="SAM" id="MobiDB-lite"/>
    </source>
</evidence>
<feature type="transmembrane region" description="Helical" evidence="2">
    <location>
        <begin position="665"/>
        <end position="682"/>
    </location>
</feature>
<feature type="region of interest" description="Disordered" evidence="1">
    <location>
        <begin position="1199"/>
        <end position="1245"/>
    </location>
</feature>
<dbReference type="KEGG" id="gey:QMQ05_11645"/>
<feature type="transmembrane region" description="Helical" evidence="2">
    <location>
        <begin position="506"/>
        <end position="524"/>
    </location>
</feature>
<dbReference type="RefSeq" id="WP_345470200.1">
    <property type="nucleotide sequence ID" value="NZ_CP125942.1"/>
</dbReference>
<feature type="transmembrane region" description="Helical" evidence="2">
    <location>
        <begin position="723"/>
        <end position="740"/>
    </location>
</feature>
<keyword evidence="2" id="KW-0472">Membrane</keyword>
<dbReference type="AlphaFoldDB" id="A0AAU6WBT6"/>
<keyword evidence="2" id="KW-1133">Transmembrane helix</keyword>
<accession>A0AAU6WBT6</accession>
<feature type="transmembrane region" description="Helical" evidence="2">
    <location>
        <begin position="752"/>
        <end position="773"/>
    </location>
</feature>
<feature type="transmembrane region" description="Helical" evidence="2">
    <location>
        <begin position="476"/>
        <end position="494"/>
    </location>
</feature>
<feature type="transmembrane region" description="Helical" evidence="2">
    <location>
        <begin position="6"/>
        <end position="23"/>
    </location>
</feature>
<organism evidence="3 4">
    <name type="scientific">Glutamicibacter ectropisis</name>
    <dbReference type="NCBI Taxonomy" id="3046593"/>
    <lineage>
        <taxon>Bacteria</taxon>
        <taxon>Bacillati</taxon>
        <taxon>Actinomycetota</taxon>
        <taxon>Actinomycetes</taxon>
        <taxon>Micrococcales</taxon>
        <taxon>Micrococcaceae</taxon>
        <taxon>Glutamicibacter</taxon>
    </lineage>
</organism>
<feature type="transmembrane region" description="Helical" evidence="2">
    <location>
        <begin position="1151"/>
        <end position="1167"/>
    </location>
</feature>
<feature type="transmembrane region" description="Helical" evidence="2">
    <location>
        <begin position="287"/>
        <end position="313"/>
    </location>
</feature>
<feature type="transmembrane region" description="Helical" evidence="2">
    <location>
        <begin position="641"/>
        <end position="659"/>
    </location>
</feature>
<feature type="transmembrane region" description="Helical" evidence="2">
    <location>
        <begin position="1173"/>
        <end position="1191"/>
    </location>
</feature>
<feature type="transmembrane region" description="Helical" evidence="2">
    <location>
        <begin position="871"/>
        <end position="889"/>
    </location>
</feature>
<feature type="transmembrane region" description="Helical" evidence="2">
    <location>
        <begin position="841"/>
        <end position="859"/>
    </location>
</feature>
<feature type="region of interest" description="Disordered" evidence="1">
    <location>
        <begin position="64"/>
        <end position="103"/>
    </location>
</feature>
<proteinExistence type="predicted"/>
<evidence type="ECO:0008006" key="5">
    <source>
        <dbReference type="Google" id="ProtNLM"/>
    </source>
</evidence>
<reference evidence="3 4" key="1">
    <citation type="submission" date="2023-05" db="EMBL/GenBank/DDBJ databases">
        <title>Glutamicibacter sp. B1, complete genome.</title>
        <authorList>
            <person name="Long Y.H."/>
            <person name="Fang T."/>
            <person name="Li X.Y."/>
        </authorList>
    </citation>
    <scope>NUCLEOTIDE SEQUENCE [LARGE SCALE GENOMIC DNA]</scope>
    <source>
        <strain evidence="3 4">B1</strain>
    </source>
</reference>